<accession>A0A2B1KX76</accession>
<sequence length="205" mass="23037">MSVITAKGQTVELAVEDALRQLNTSKDRVDINIIDEGKRGFLGLFGNRPAVVEVVLKKDPIQDCEEYLRNVIRDMGVAVEISKIVKGREVEFTICGDNVGVLIGKRGNTLNSLQYLTKLVANRNTKQYVGITLDAENYRSKRKSTLEALSYRLAKQVSHTKKRVVLEPMPSFERKIIHQALSTHQDINTTSEGNEPHRYVVISSK</sequence>
<protein>
    <recommendedName>
        <fullName evidence="6">RNA-binding protein KhpB</fullName>
    </recommendedName>
    <alternativeName>
        <fullName evidence="6">RNA-binding protein EloR</fullName>
    </alternativeName>
</protein>
<dbReference type="InterPro" id="IPR038247">
    <property type="entry name" value="Jag_N_dom_sf"/>
</dbReference>
<evidence type="ECO:0000256" key="4">
    <source>
        <dbReference type="ARBA" id="ARBA00023186"/>
    </source>
</evidence>
<proteinExistence type="inferred from homology"/>
<evidence type="ECO:0000259" key="7">
    <source>
        <dbReference type="PROSITE" id="PS51061"/>
    </source>
</evidence>
<dbReference type="AlphaFoldDB" id="A0A2B1KX76"/>
<comment type="function">
    <text evidence="6">A probable RNA chaperone. Forms a complex with KhpA which binds to cellular RNA and controls its expression. Plays a role in peptidoglycan (PG) homeostasis and cell length regulation.</text>
</comment>
<dbReference type="Gene3D" id="3.30.1370.50">
    <property type="entry name" value="R3H-like domain"/>
    <property type="match status" value="1"/>
</dbReference>
<evidence type="ECO:0000256" key="6">
    <source>
        <dbReference type="HAMAP-Rule" id="MF_00867"/>
    </source>
</evidence>
<keyword evidence="2 6" id="KW-0694">RNA-binding</keyword>
<dbReference type="SMART" id="SM01245">
    <property type="entry name" value="Jag_N"/>
    <property type="match status" value="1"/>
</dbReference>
<dbReference type="InterPro" id="IPR036867">
    <property type="entry name" value="R3H_dom_sf"/>
</dbReference>
<dbReference type="EMBL" id="NUYN01000007">
    <property type="protein sequence ID" value="PFN28118.1"/>
    <property type="molecule type" value="Genomic_DNA"/>
</dbReference>
<dbReference type="InterPro" id="IPR032782">
    <property type="entry name" value="KhpB_N"/>
</dbReference>
<dbReference type="GO" id="GO:0009252">
    <property type="term" value="P:peptidoglycan biosynthetic process"/>
    <property type="evidence" value="ECO:0007669"/>
    <property type="project" value="UniProtKB-UniRule"/>
</dbReference>
<evidence type="ECO:0000256" key="3">
    <source>
        <dbReference type="ARBA" id="ARBA00022960"/>
    </source>
</evidence>
<dbReference type="CDD" id="cd02644">
    <property type="entry name" value="R3H_jag"/>
    <property type="match status" value="1"/>
</dbReference>
<dbReference type="Pfam" id="PF13083">
    <property type="entry name" value="KH_KhpA-B"/>
    <property type="match status" value="1"/>
</dbReference>
<dbReference type="RefSeq" id="WP_098539823.1">
    <property type="nucleotide sequence ID" value="NZ_NUYN01000007.1"/>
</dbReference>
<keyword evidence="4 6" id="KW-0143">Chaperone</keyword>
<dbReference type="SUPFAM" id="SSF82708">
    <property type="entry name" value="R3H domain"/>
    <property type="match status" value="1"/>
</dbReference>
<dbReference type="InterPro" id="IPR001374">
    <property type="entry name" value="R3H_dom"/>
</dbReference>
<evidence type="ECO:0000313" key="9">
    <source>
        <dbReference type="Proteomes" id="UP000225182"/>
    </source>
</evidence>
<dbReference type="Pfam" id="PF14804">
    <property type="entry name" value="Jag_N"/>
    <property type="match status" value="1"/>
</dbReference>
<comment type="caution">
    <text evidence="8">The sequence shown here is derived from an EMBL/GenBank/DDBJ whole genome shotgun (WGS) entry which is preliminary data.</text>
</comment>
<dbReference type="InterPro" id="IPR015946">
    <property type="entry name" value="KH_dom-like_a/b"/>
</dbReference>
<dbReference type="PROSITE" id="PS51061">
    <property type="entry name" value="R3H"/>
    <property type="match status" value="1"/>
</dbReference>
<dbReference type="NCBIfam" id="NF041568">
    <property type="entry name" value="Jag_EloR"/>
    <property type="match status" value="1"/>
</dbReference>
<keyword evidence="1 6" id="KW-0963">Cytoplasm</keyword>
<dbReference type="InterPro" id="IPR034079">
    <property type="entry name" value="R3H_KhpB"/>
</dbReference>
<dbReference type="GO" id="GO:0008360">
    <property type="term" value="P:regulation of cell shape"/>
    <property type="evidence" value="ECO:0007669"/>
    <property type="project" value="UniProtKB-KW"/>
</dbReference>
<dbReference type="PANTHER" id="PTHR35800">
    <property type="entry name" value="PROTEIN JAG"/>
    <property type="match status" value="1"/>
</dbReference>
<evidence type="ECO:0000313" key="8">
    <source>
        <dbReference type="EMBL" id="PFN28118.1"/>
    </source>
</evidence>
<comment type="domain">
    <text evidence="6">Has an N-terminal Jag-N domain and 2 RNA-binding domains (KH and R3H).</text>
</comment>
<dbReference type="Proteomes" id="UP000225182">
    <property type="component" value="Unassembled WGS sequence"/>
</dbReference>
<dbReference type="SMART" id="SM00393">
    <property type="entry name" value="R3H"/>
    <property type="match status" value="1"/>
</dbReference>
<dbReference type="GO" id="GO:0071555">
    <property type="term" value="P:cell wall organization"/>
    <property type="evidence" value="ECO:0007669"/>
    <property type="project" value="UniProtKB-KW"/>
</dbReference>
<dbReference type="InterPro" id="IPR039247">
    <property type="entry name" value="KhpB"/>
</dbReference>
<dbReference type="CDD" id="cd02414">
    <property type="entry name" value="KH-II_Jag"/>
    <property type="match status" value="1"/>
</dbReference>
<organism evidence="8 9">
    <name type="scientific">Bacillus cereus</name>
    <dbReference type="NCBI Taxonomy" id="1396"/>
    <lineage>
        <taxon>Bacteria</taxon>
        <taxon>Bacillati</taxon>
        <taxon>Bacillota</taxon>
        <taxon>Bacilli</taxon>
        <taxon>Bacillales</taxon>
        <taxon>Bacillaceae</taxon>
        <taxon>Bacillus</taxon>
        <taxon>Bacillus cereus group</taxon>
    </lineage>
</organism>
<gene>
    <name evidence="6" type="primary">khpB</name>
    <name evidence="6" type="synonym">eloR</name>
    <name evidence="8" type="ORF">COJ50_05370</name>
</gene>
<name>A0A2B1KX76_BACCE</name>
<feature type="domain" description="R3H" evidence="7">
    <location>
        <begin position="140"/>
        <end position="205"/>
    </location>
</feature>
<evidence type="ECO:0000256" key="1">
    <source>
        <dbReference type="ARBA" id="ARBA00022490"/>
    </source>
</evidence>
<reference evidence="8 9" key="1">
    <citation type="submission" date="2017-09" db="EMBL/GenBank/DDBJ databases">
        <title>Large-scale bioinformatics analysis of Bacillus genomes uncovers conserved roles of natural products in bacterial physiology.</title>
        <authorList>
            <consortium name="Agbiome Team Llc"/>
            <person name="Bleich R.M."/>
            <person name="Grubbs K.J."/>
            <person name="Santa Maria K.C."/>
            <person name="Allen S.E."/>
            <person name="Farag S."/>
            <person name="Shank E.A."/>
            <person name="Bowers A."/>
        </authorList>
    </citation>
    <scope>NUCLEOTIDE SEQUENCE [LARGE SCALE GENOMIC DNA]</scope>
    <source>
        <strain evidence="8 9">AFS076905</strain>
    </source>
</reference>
<comment type="subunit">
    <text evidence="6">Forms a complex with KhpA.</text>
</comment>
<dbReference type="PANTHER" id="PTHR35800:SF1">
    <property type="entry name" value="RNA-BINDING PROTEIN KHPB"/>
    <property type="match status" value="1"/>
</dbReference>
<evidence type="ECO:0000256" key="5">
    <source>
        <dbReference type="ARBA" id="ARBA00023316"/>
    </source>
</evidence>
<dbReference type="GO" id="GO:0005737">
    <property type="term" value="C:cytoplasm"/>
    <property type="evidence" value="ECO:0007669"/>
    <property type="project" value="UniProtKB-SubCell"/>
</dbReference>
<comment type="subcellular location">
    <subcellularLocation>
        <location evidence="6">Cytoplasm</location>
    </subcellularLocation>
</comment>
<dbReference type="HAMAP" id="MF_00867">
    <property type="entry name" value="KhpB"/>
    <property type="match status" value="1"/>
</dbReference>
<keyword evidence="5 6" id="KW-0961">Cell wall biogenesis/degradation</keyword>
<comment type="similarity">
    <text evidence="6">Belongs to the KhpB RNA-binding protein family.</text>
</comment>
<feature type="region of interest" description="Jag_N domain" evidence="6">
    <location>
        <begin position="5"/>
        <end position="55"/>
    </location>
</feature>
<dbReference type="Pfam" id="PF01424">
    <property type="entry name" value="R3H"/>
    <property type="match status" value="1"/>
</dbReference>
<keyword evidence="3 6" id="KW-0133">Cell shape</keyword>
<dbReference type="InterPro" id="IPR038008">
    <property type="entry name" value="Jag_KH"/>
</dbReference>
<dbReference type="Gene3D" id="3.30.30.80">
    <property type="entry name" value="probable RNA-binding protein from clostridium symbiosum atcc 14940"/>
    <property type="match status" value="1"/>
</dbReference>
<evidence type="ECO:0000256" key="2">
    <source>
        <dbReference type="ARBA" id="ARBA00022884"/>
    </source>
</evidence>
<dbReference type="Gene3D" id="3.30.300.20">
    <property type="match status" value="1"/>
</dbReference>
<dbReference type="GO" id="GO:0003723">
    <property type="term" value="F:RNA binding"/>
    <property type="evidence" value="ECO:0007669"/>
    <property type="project" value="UniProtKB-UniRule"/>
</dbReference>